<dbReference type="Pfam" id="PF00067">
    <property type="entry name" value="p450"/>
    <property type="match status" value="1"/>
</dbReference>
<sequence length="247" mass="29153">MEMCLELHYKQVMKQNGSKCKSAIFLKRYVGSTRKNRICQGGYVEKMLASFINKRALSNNNNISSWRINRKFLTQDIFHQASLKKFFIGLNSVYHKNYLSNDCWVKSEFHGQIILIMLNHQRENTHFIEKKNQAMLNNRRNYTKIMLKITNCRRNEIKQHLLRHDMITVITVTECDSKYTFKPLNNDEIVHILAKPYSAGIDTTANLSCFMIYYLCHYPDILARLLKELDSIFCLDQFIPTMEKCTT</sequence>
<accession>A0A9N9F6R5</accession>
<evidence type="ECO:0000313" key="2">
    <source>
        <dbReference type="Proteomes" id="UP000789375"/>
    </source>
</evidence>
<dbReference type="InterPro" id="IPR001128">
    <property type="entry name" value="Cyt_P450"/>
</dbReference>
<dbReference type="Proteomes" id="UP000789375">
    <property type="component" value="Unassembled WGS sequence"/>
</dbReference>
<dbReference type="InterPro" id="IPR036396">
    <property type="entry name" value="Cyt_P450_sf"/>
</dbReference>
<dbReference type="SUPFAM" id="SSF48264">
    <property type="entry name" value="Cytochrome P450"/>
    <property type="match status" value="1"/>
</dbReference>
<dbReference type="GO" id="GO:0005506">
    <property type="term" value="F:iron ion binding"/>
    <property type="evidence" value="ECO:0007669"/>
    <property type="project" value="InterPro"/>
</dbReference>
<dbReference type="Gene3D" id="1.10.630.10">
    <property type="entry name" value="Cytochrome P450"/>
    <property type="match status" value="1"/>
</dbReference>
<organism evidence="1 2">
    <name type="scientific">Funneliformis mosseae</name>
    <name type="common">Endomycorrhizal fungus</name>
    <name type="synonym">Glomus mosseae</name>
    <dbReference type="NCBI Taxonomy" id="27381"/>
    <lineage>
        <taxon>Eukaryota</taxon>
        <taxon>Fungi</taxon>
        <taxon>Fungi incertae sedis</taxon>
        <taxon>Mucoromycota</taxon>
        <taxon>Glomeromycotina</taxon>
        <taxon>Glomeromycetes</taxon>
        <taxon>Glomerales</taxon>
        <taxon>Glomeraceae</taxon>
        <taxon>Funneliformis</taxon>
    </lineage>
</organism>
<proteinExistence type="predicted"/>
<comment type="caution">
    <text evidence="1">The sequence shown here is derived from an EMBL/GenBank/DDBJ whole genome shotgun (WGS) entry which is preliminary data.</text>
</comment>
<keyword evidence="2" id="KW-1185">Reference proteome</keyword>
<dbReference type="GO" id="GO:0016705">
    <property type="term" value="F:oxidoreductase activity, acting on paired donors, with incorporation or reduction of molecular oxygen"/>
    <property type="evidence" value="ECO:0007669"/>
    <property type="project" value="InterPro"/>
</dbReference>
<dbReference type="GO" id="GO:0004497">
    <property type="term" value="F:monooxygenase activity"/>
    <property type="evidence" value="ECO:0007669"/>
    <property type="project" value="InterPro"/>
</dbReference>
<name>A0A9N9F6R5_FUNMO</name>
<gene>
    <name evidence="1" type="ORF">FMOSSE_LOCUS4704</name>
</gene>
<protein>
    <submittedName>
        <fullName evidence="1">894_t:CDS:1</fullName>
    </submittedName>
</protein>
<reference evidence="1" key="1">
    <citation type="submission" date="2021-06" db="EMBL/GenBank/DDBJ databases">
        <authorList>
            <person name="Kallberg Y."/>
            <person name="Tangrot J."/>
            <person name="Rosling A."/>
        </authorList>
    </citation>
    <scope>NUCLEOTIDE SEQUENCE</scope>
    <source>
        <strain evidence="1">87-6 pot B 2015</strain>
    </source>
</reference>
<dbReference type="EMBL" id="CAJVPP010000814">
    <property type="protein sequence ID" value="CAG8514326.1"/>
    <property type="molecule type" value="Genomic_DNA"/>
</dbReference>
<evidence type="ECO:0000313" key="1">
    <source>
        <dbReference type="EMBL" id="CAG8514326.1"/>
    </source>
</evidence>
<dbReference type="AlphaFoldDB" id="A0A9N9F6R5"/>
<dbReference type="GO" id="GO:0020037">
    <property type="term" value="F:heme binding"/>
    <property type="evidence" value="ECO:0007669"/>
    <property type="project" value="InterPro"/>
</dbReference>